<dbReference type="STRING" id="82374.NZ47_02460"/>
<name>A0A0B2JWX8_9FIRM</name>
<organism evidence="1 2">
    <name type="scientific">Anaerovibrio lipolyticus</name>
    <dbReference type="NCBI Taxonomy" id="82374"/>
    <lineage>
        <taxon>Bacteria</taxon>
        <taxon>Bacillati</taxon>
        <taxon>Bacillota</taxon>
        <taxon>Negativicutes</taxon>
        <taxon>Selenomonadales</taxon>
        <taxon>Selenomonadaceae</taxon>
        <taxon>Anaerovibrio</taxon>
    </lineage>
</organism>
<comment type="caution">
    <text evidence="1">The sequence shown here is derived from an EMBL/GenBank/DDBJ whole genome shotgun (WGS) entry which is preliminary data.</text>
</comment>
<evidence type="ECO:0000313" key="2">
    <source>
        <dbReference type="Proteomes" id="UP000030993"/>
    </source>
</evidence>
<proteinExistence type="predicted"/>
<dbReference type="EMBL" id="JSCE01000046">
    <property type="protein sequence ID" value="KHM52810.1"/>
    <property type="molecule type" value="Genomic_DNA"/>
</dbReference>
<sequence>MRIEKSFTSNHRLREWLESKSWEFGSTEMFYVWLEHFFEEGNRVSVKGAACDYHDCVDVFEAGNDE</sequence>
<accession>A0A0B2JWX8</accession>
<reference evidence="1 2" key="1">
    <citation type="journal article" date="2013" name="PLoS ONE">
        <title>Identification and characterization of three novel lipases belonging to families II and V from Anaerovibrio lipolyticus 5ST.</title>
        <authorList>
            <person name="Prive F."/>
            <person name="Kaderbhai N.N."/>
            <person name="Girdwood S."/>
            <person name="Worgan H.J."/>
            <person name="Pinloche E."/>
            <person name="Scollan N.D."/>
            <person name="Huws S.A."/>
            <person name="Newbold C.J."/>
        </authorList>
    </citation>
    <scope>NUCLEOTIDE SEQUENCE [LARGE SCALE GENOMIC DNA]</scope>
    <source>
        <strain evidence="1 2">5S</strain>
    </source>
</reference>
<dbReference type="AlphaFoldDB" id="A0A0B2JWX8"/>
<dbReference type="Proteomes" id="UP000030993">
    <property type="component" value="Unassembled WGS sequence"/>
</dbReference>
<keyword evidence="2" id="KW-1185">Reference proteome</keyword>
<dbReference type="RefSeq" id="WP_039206119.1">
    <property type="nucleotide sequence ID" value="NZ_JSCE01000046.1"/>
</dbReference>
<evidence type="ECO:0000313" key="1">
    <source>
        <dbReference type="EMBL" id="KHM52810.1"/>
    </source>
</evidence>
<protein>
    <submittedName>
        <fullName evidence="1">Uncharacterized protein</fullName>
    </submittedName>
</protein>
<gene>
    <name evidence="1" type="ORF">NZ47_02460</name>
</gene>